<organism evidence="1 2">
    <name type="scientific">Methylosinus sporium</name>
    <dbReference type="NCBI Taxonomy" id="428"/>
    <lineage>
        <taxon>Bacteria</taxon>
        <taxon>Pseudomonadati</taxon>
        <taxon>Pseudomonadota</taxon>
        <taxon>Alphaproteobacteria</taxon>
        <taxon>Hyphomicrobiales</taxon>
        <taxon>Methylocystaceae</taxon>
        <taxon>Methylosinus</taxon>
    </lineage>
</organism>
<dbReference type="EMBL" id="VJMF01000040">
    <property type="protein sequence ID" value="TRL33873.1"/>
    <property type="molecule type" value="Genomic_DNA"/>
</dbReference>
<gene>
    <name evidence="1" type="ORF">FM996_10050</name>
</gene>
<dbReference type="Proteomes" id="UP000316781">
    <property type="component" value="Unassembled WGS sequence"/>
</dbReference>
<dbReference type="AlphaFoldDB" id="A0A549SW57"/>
<evidence type="ECO:0000313" key="1">
    <source>
        <dbReference type="EMBL" id="TRL33873.1"/>
    </source>
</evidence>
<proteinExistence type="predicted"/>
<dbReference type="RefSeq" id="WP_142862889.1">
    <property type="nucleotide sequence ID" value="NZ_VJMF01000040.1"/>
</dbReference>
<evidence type="ECO:0000313" key="2">
    <source>
        <dbReference type="Proteomes" id="UP000316781"/>
    </source>
</evidence>
<name>A0A549SW57_METSR</name>
<accession>A0A549SW57</accession>
<sequence length="135" mass="14718">MTLDDLAASLPNGFHDSALKVVTIDYVKREAKLSLEIWMGDCDAVSAADREAYRQAEVSLSGLVFFVCEPPSAGYPYNVKGEVTIDVGSVETLTIPPSPTLPSTPVGCFVNWIFVRDWNAFIYVAAQDAELAWLA</sequence>
<reference evidence="1 2" key="1">
    <citation type="submission" date="2019-07" db="EMBL/GenBank/DDBJ databases">
        <title>Ln-dependent methylotrophs.</title>
        <authorList>
            <person name="Tani A."/>
        </authorList>
    </citation>
    <scope>NUCLEOTIDE SEQUENCE [LARGE SCALE GENOMIC DNA]</scope>
    <source>
        <strain evidence="1 2">SM89A</strain>
    </source>
</reference>
<protein>
    <submittedName>
        <fullName evidence="1">Uncharacterized protein</fullName>
    </submittedName>
</protein>
<comment type="caution">
    <text evidence="1">The sequence shown here is derived from an EMBL/GenBank/DDBJ whole genome shotgun (WGS) entry which is preliminary data.</text>
</comment>